<dbReference type="Gene3D" id="3.40.1440.10">
    <property type="entry name" value="GIY-YIG endonuclease"/>
    <property type="match status" value="1"/>
</dbReference>
<keyword evidence="3" id="KW-1185">Reference proteome</keyword>
<dbReference type="RefSeq" id="WP_234969262.1">
    <property type="nucleotide sequence ID" value="NZ_FQWS01000002.1"/>
</dbReference>
<accession>A0A1M5TRH4</accession>
<evidence type="ECO:0000259" key="1">
    <source>
        <dbReference type="PROSITE" id="PS50164"/>
    </source>
</evidence>
<keyword evidence="2" id="KW-0378">Hydrolase</keyword>
<proteinExistence type="predicted"/>
<name>A0A1M5TRH4_9FLAO</name>
<dbReference type="InterPro" id="IPR035901">
    <property type="entry name" value="GIY-YIG_endonuc_sf"/>
</dbReference>
<sequence length="91" mass="10886">MVGLFCFKNMLFKVYIIYSNKIDKFYVGYSGDILEERIRKHNTNHKGFTGKANDWELKYFEEYSEKSEAIKRELSIKNKKSRKHIERLIAG</sequence>
<dbReference type="AlphaFoldDB" id="A0A1M5TRH4"/>
<feature type="domain" description="GIY-YIG" evidence="1">
    <location>
        <begin position="10"/>
        <end position="86"/>
    </location>
</feature>
<evidence type="ECO:0000313" key="2">
    <source>
        <dbReference type="EMBL" id="SHH53281.1"/>
    </source>
</evidence>
<dbReference type="InterPro" id="IPR000305">
    <property type="entry name" value="GIY-YIG_endonuc"/>
</dbReference>
<dbReference type="STRING" id="1089305.SAMN05444148_2249"/>
<dbReference type="EMBL" id="FQWS01000002">
    <property type="protein sequence ID" value="SHH53281.1"/>
    <property type="molecule type" value="Genomic_DNA"/>
</dbReference>
<reference evidence="3" key="1">
    <citation type="submission" date="2016-11" db="EMBL/GenBank/DDBJ databases">
        <authorList>
            <person name="Varghese N."/>
            <person name="Submissions S."/>
        </authorList>
    </citation>
    <scope>NUCLEOTIDE SEQUENCE [LARGE SCALE GENOMIC DNA]</scope>
    <source>
        <strain evidence="3">DSM 25330</strain>
    </source>
</reference>
<keyword evidence="2" id="KW-0255">Endonuclease</keyword>
<dbReference type="Pfam" id="PF01541">
    <property type="entry name" value="GIY-YIG"/>
    <property type="match status" value="1"/>
</dbReference>
<dbReference type="SUPFAM" id="SSF82771">
    <property type="entry name" value="GIY-YIG endonuclease"/>
    <property type="match status" value="1"/>
</dbReference>
<evidence type="ECO:0000313" key="3">
    <source>
        <dbReference type="Proteomes" id="UP000184522"/>
    </source>
</evidence>
<gene>
    <name evidence="2" type="ORF">SAMN05444148_2249</name>
</gene>
<dbReference type="PROSITE" id="PS50164">
    <property type="entry name" value="GIY_YIG"/>
    <property type="match status" value="1"/>
</dbReference>
<protein>
    <submittedName>
        <fullName evidence="2">Putative endonuclease</fullName>
    </submittedName>
</protein>
<organism evidence="2 3">
    <name type="scientific">Winogradskyella jejuensis</name>
    <dbReference type="NCBI Taxonomy" id="1089305"/>
    <lineage>
        <taxon>Bacteria</taxon>
        <taxon>Pseudomonadati</taxon>
        <taxon>Bacteroidota</taxon>
        <taxon>Flavobacteriia</taxon>
        <taxon>Flavobacteriales</taxon>
        <taxon>Flavobacteriaceae</taxon>
        <taxon>Winogradskyella</taxon>
    </lineage>
</organism>
<dbReference type="GO" id="GO:0004519">
    <property type="term" value="F:endonuclease activity"/>
    <property type="evidence" value="ECO:0007669"/>
    <property type="project" value="UniProtKB-KW"/>
</dbReference>
<dbReference type="CDD" id="cd10449">
    <property type="entry name" value="GIY-YIG_SLX1_like"/>
    <property type="match status" value="1"/>
</dbReference>
<dbReference type="Proteomes" id="UP000184522">
    <property type="component" value="Unassembled WGS sequence"/>
</dbReference>
<keyword evidence="2" id="KW-0540">Nuclease</keyword>